<reference evidence="3" key="1">
    <citation type="submission" date="2019-04" db="EMBL/GenBank/DDBJ databases">
        <title>Microviridin 1777: A Toxic Chymotrypsin Inhibitor Discovered by a Metabologenomic Approach.</title>
        <authorList>
            <person name="Sieber S."/>
            <person name="Grendelmeier S.M."/>
            <person name="Harris L.A."/>
            <person name="Mitchell D.A."/>
            <person name="Gademann K."/>
        </authorList>
    </citation>
    <scope>NUCLEOTIDE SEQUENCE [LARGE SCALE GENOMIC DNA]</scope>
    <source>
        <strain evidence="3">EAWAG127a</strain>
    </source>
</reference>
<accession>A0A5J5M044</accession>
<dbReference type="RefSeq" id="WP_150978610.1">
    <property type="nucleotide sequence ID" value="NZ_SRLN01000012.1"/>
</dbReference>
<dbReference type="AlphaFoldDB" id="A0A5J5M044"/>
<evidence type="ECO:0000313" key="2">
    <source>
        <dbReference type="EMBL" id="KAB0243362.1"/>
    </source>
</evidence>
<dbReference type="PANTHER" id="PTHR46637:SF1">
    <property type="entry name" value="BLL5188 PROTEIN"/>
    <property type="match status" value="1"/>
</dbReference>
<organism evidence="2 3">
    <name type="scientific">Microcystis aeruginosa EAWAG127a</name>
    <dbReference type="NCBI Taxonomy" id="2529855"/>
    <lineage>
        <taxon>Bacteria</taxon>
        <taxon>Bacillati</taxon>
        <taxon>Cyanobacteriota</taxon>
        <taxon>Cyanophyceae</taxon>
        <taxon>Oscillatoriophycideae</taxon>
        <taxon>Chroococcales</taxon>
        <taxon>Microcystaceae</taxon>
        <taxon>Microcystis</taxon>
    </lineage>
</organism>
<gene>
    <name evidence="2" type="ORF">EZJ55_18345</name>
</gene>
<protein>
    <submittedName>
        <fullName evidence="2">Transposase</fullName>
    </submittedName>
</protein>
<dbReference type="PANTHER" id="PTHR46637">
    <property type="entry name" value="TIS1421-TRANSPOSASE PROTEIN A"/>
    <property type="match status" value="1"/>
</dbReference>
<dbReference type="Pfam" id="PF13340">
    <property type="entry name" value="DUF4096"/>
    <property type="match status" value="1"/>
</dbReference>
<dbReference type="InterPro" id="IPR025161">
    <property type="entry name" value="IS402-like_dom"/>
</dbReference>
<evidence type="ECO:0000259" key="1">
    <source>
        <dbReference type="Pfam" id="PF13340"/>
    </source>
</evidence>
<dbReference type="EMBL" id="SRLN01000012">
    <property type="protein sequence ID" value="KAB0243362.1"/>
    <property type="molecule type" value="Genomic_DNA"/>
</dbReference>
<proteinExistence type="predicted"/>
<name>A0A5J5M044_MICAE</name>
<comment type="caution">
    <text evidence="2">The sequence shown here is derived from an EMBL/GenBank/DDBJ whole genome shotgun (WGS) entry which is preliminary data.</text>
</comment>
<dbReference type="InterPro" id="IPR052909">
    <property type="entry name" value="Transposase_6_like"/>
</dbReference>
<dbReference type="Proteomes" id="UP000325636">
    <property type="component" value="Unassembled WGS sequence"/>
</dbReference>
<feature type="domain" description="Insertion element IS402-like" evidence="1">
    <location>
        <begin position="3"/>
        <end position="51"/>
    </location>
</feature>
<sequence>MAPPKGTKRQILEGIFYQLKNGCNWREFPKDFSPYSTMFWHYKQWKSQGIMVLRFVLCNGRGL</sequence>
<evidence type="ECO:0000313" key="3">
    <source>
        <dbReference type="Proteomes" id="UP000325636"/>
    </source>
</evidence>